<dbReference type="STRING" id="1437824.BN940_02431"/>
<accession>W8X100</accession>
<name>W8X100_CASD6</name>
<dbReference type="EMBL" id="HG916765">
    <property type="protein sequence ID" value="CDM22962.1"/>
    <property type="molecule type" value="Genomic_DNA"/>
</dbReference>
<dbReference type="HOGENOM" id="CLU_3341835_0_0_4"/>
<organism evidence="2 3">
    <name type="scientific">Castellaniella defragrans (strain DSM 12143 / CCUG 39792 / 65Phen)</name>
    <name type="common">Alcaligenes defragrans</name>
    <dbReference type="NCBI Taxonomy" id="1437824"/>
    <lineage>
        <taxon>Bacteria</taxon>
        <taxon>Pseudomonadati</taxon>
        <taxon>Pseudomonadota</taxon>
        <taxon>Betaproteobacteria</taxon>
        <taxon>Burkholderiales</taxon>
        <taxon>Alcaligenaceae</taxon>
        <taxon>Castellaniella</taxon>
    </lineage>
</organism>
<keyword evidence="3" id="KW-1185">Reference proteome</keyword>
<dbReference type="AlphaFoldDB" id="W8X100"/>
<proteinExistence type="predicted"/>
<evidence type="ECO:0000256" key="1">
    <source>
        <dbReference type="SAM" id="MobiDB-lite"/>
    </source>
</evidence>
<evidence type="ECO:0000313" key="2">
    <source>
        <dbReference type="EMBL" id="CDM22962.1"/>
    </source>
</evidence>
<reference evidence="2 3" key="1">
    <citation type="journal article" date="2014" name="BMC Microbiol.">
        <title>The oxygen-independent metabolism of cyclic monoterpenes in Castellaniella defragrans 65Phen.</title>
        <authorList>
            <person name="Petasch J."/>
            <person name="Disch E.M."/>
            <person name="Markert S."/>
            <person name="Becher D."/>
            <person name="Schweder T."/>
            <person name="Huttel B."/>
            <person name="Reinhardt R."/>
            <person name="Harder J."/>
        </authorList>
    </citation>
    <scope>NUCLEOTIDE SEQUENCE [LARGE SCALE GENOMIC DNA]</scope>
    <source>
        <strain evidence="2">65Phen</strain>
    </source>
</reference>
<feature type="compositionally biased region" description="Polar residues" evidence="1">
    <location>
        <begin position="1"/>
        <end position="10"/>
    </location>
</feature>
<feature type="compositionally biased region" description="Basic and acidic residues" evidence="1">
    <location>
        <begin position="15"/>
        <end position="26"/>
    </location>
</feature>
<dbReference type="KEGG" id="cdn:BN940_02431"/>
<evidence type="ECO:0000313" key="3">
    <source>
        <dbReference type="Proteomes" id="UP000019805"/>
    </source>
</evidence>
<gene>
    <name evidence="2" type="ORF">BN940_02431</name>
</gene>
<feature type="region of interest" description="Disordered" evidence="1">
    <location>
        <begin position="1"/>
        <end position="37"/>
    </location>
</feature>
<protein>
    <submittedName>
        <fullName evidence="2">Uncharacterized protein</fullName>
    </submittedName>
</protein>
<sequence>MPTGSTQTAHPAQGRWHETEVRRSENRQFASLTWGFP</sequence>
<dbReference type="Proteomes" id="UP000019805">
    <property type="component" value="Chromosome"/>
</dbReference>